<name>A0A8I0MZY0_9GAMM</name>
<accession>A0A8I0MZY0</accession>
<proteinExistence type="predicted"/>
<dbReference type="EMBL" id="AQHF01000034">
    <property type="protein sequence ID" value="MBE0349237.1"/>
    <property type="molecule type" value="Genomic_DNA"/>
</dbReference>
<evidence type="ECO:0000313" key="1">
    <source>
        <dbReference type="EMBL" id="MBE0349237.1"/>
    </source>
</evidence>
<evidence type="ECO:0000313" key="2">
    <source>
        <dbReference type="Proteomes" id="UP000660708"/>
    </source>
</evidence>
<protein>
    <submittedName>
        <fullName evidence="1">Uncharacterized protein</fullName>
    </submittedName>
</protein>
<organism evidence="1 2">
    <name type="scientific">Pseudoalteromonas peptidolytica F12-50-A1</name>
    <dbReference type="NCBI Taxonomy" id="1315280"/>
    <lineage>
        <taxon>Bacteria</taxon>
        <taxon>Pseudomonadati</taxon>
        <taxon>Pseudomonadota</taxon>
        <taxon>Gammaproteobacteria</taxon>
        <taxon>Alteromonadales</taxon>
        <taxon>Pseudoalteromonadaceae</taxon>
        <taxon>Pseudoalteromonas</taxon>
    </lineage>
</organism>
<keyword evidence="2" id="KW-1185">Reference proteome</keyword>
<dbReference type="AlphaFoldDB" id="A0A8I0MZY0"/>
<gene>
    <name evidence="1" type="ORF">PPEP_b1198</name>
</gene>
<comment type="caution">
    <text evidence="1">The sequence shown here is derived from an EMBL/GenBank/DDBJ whole genome shotgun (WGS) entry which is preliminary data.</text>
</comment>
<reference evidence="1 2" key="1">
    <citation type="submission" date="2015-06" db="EMBL/GenBank/DDBJ databases">
        <title>Genome sequence of Pseudoalteromonas peptidolytica.</title>
        <authorList>
            <person name="Xie B.-B."/>
            <person name="Rong J.-C."/>
            <person name="Qin Q.-L."/>
            <person name="Zhang Y.-Z."/>
        </authorList>
    </citation>
    <scope>NUCLEOTIDE SEQUENCE [LARGE SCALE GENOMIC DNA]</scope>
    <source>
        <strain evidence="1 2">F12-50-A1</strain>
    </source>
</reference>
<dbReference type="Proteomes" id="UP000660708">
    <property type="component" value="Unassembled WGS sequence"/>
</dbReference>
<sequence length="69" mass="7735">MNFESRLIDIMDSIHKLEAIVKGNERAVEVSVEQAIIHVNAAHAMPPSGRLSRNKITDFDSWISTGMQK</sequence>